<proteinExistence type="predicted"/>
<reference evidence="1 2" key="1">
    <citation type="submission" date="2015-04" db="EMBL/GenBank/DDBJ databases">
        <authorList>
            <person name="Syromyatnikov M.Y."/>
            <person name="Popov V.N."/>
        </authorList>
    </citation>
    <scope>NUCLEOTIDE SEQUENCE [LARGE SCALE GENOMIC DNA]</scope>
</reference>
<accession>A0A1J1J7L7</accession>
<dbReference type="AlphaFoldDB" id="A0A1J1J7L7"/>
<keyword evidence="2" id="KW-1185">Reference proteome</keyword>
<organism evidence="1 2">
    <name type="scientific">Clunio marinus</name>
    <dbReference type="NCBI Taxonomy" id="568069"/>
    <lineage>
        <taxon>Eukaryota</taxon>
        <taxon>Metazoa</taxon>
        <taxon>Ecdysozoa</taxon>
        <taxon>Arthropoda</taxon>
        <taxon>Hexapoda</taxon>
        <taxon>Insecta</taxon>
        <taxon>Pterygota</taxon>
        <taxon>Neoptera</taxon>
        <taxon>Endopterygota</taxon>
        <taxon>Diptera</taxon>
        <taxon>Nematocera</taxon>
        <taxon>Chironomoidea</taxon>
        <taxon>Chironomidae</taxon>
        <taxon>Clunio</taxon>
    </lineage>
</organism>
<evidence type="ECO:0000313" key="1">
    <source>
        <dbReference type="EMBL" id="CRL08383.1"/>
    </source>
</evidence>
<sequence length="79" mass="8526">MEAKMEKDADSMVVKPGEYAASEYSASSEPPPLNASVFYACVGKSEIVTLVSLSTNLNHNCQALSHFNGVISDETRDNE</sequence>
<dbReference type="EMBL" id="CVRI01000075">
    <property type="protein sequence ID" value="CRL08383.1"/>
    <property type="molecule type" value="Genomic_DNA"/>
</dbReference>
<dbReference type="Proteomes" id="UP000183832">
    <property type="component" value="Unassembled WGS sequence"/>
</dbReference>
<protein>
    <submittedName>
        <fullName evidence="1">CLUMA_CG021314, isoform A</fullName>
    </submittedName>
</protein>
<gene>
    <name evidence="1" type="ORF">CLUMA_CG021314</name>
</gene>
<name>A0A1J1J7L7_9DIPT</name>
<evidence type="ECO:0000313" key="2">
    <source>
        <dbReference type="Proteomes" id="UP000183832"/>
    </source>
</evidence>